<name>A0A835Y7X2_9CHLO</name>
<feature type="region of interest" description="Disordered" evidence="1">
    <location>
        <begin position="245"/>
        <end position="290"/>
    </location>
</feature>
<dbReference type="AlphaFoldDB" id="A0A835Y7X2"/>
<organism evidence="2 3">
    <name type="scientific">Edaphochlamys debaryana</name>
    <dbReference type="NCBI Taxonomy" id="47281"/>
    <lineage>
        <taxon>Eukaryota</taxon>
        <taxon>Viridiplantae</taxon>
        <taxon>Chlorophyta</taxon>
        <taxon>core chlorophytes</taxon>
        <taxon>Chlorophyceae</taxon>
        <taxon>CS clade</taxon>
        <taxon>Chlamydomonadales</taxon>
        <taxon>Chlamydomonadales incertae sedis</taxon>
        <taxon>Edaphochlamys</taxon>
    </lineage>
</organism>
<proteinExistence type="predicted"/>
<feature type="region of interest" description="Disordered" evidence="1">
    <location>
        <begin position="412"/>
        <end position="464"/>
    </location>
</feature>
<evidence type="ECO:0000256" key="1">
    <source>
        <dbReference type="SAM" id="MobiDB-lite"/>
    </source>
</evidence>
<feature type="compositionally biased region" description="Low complexity" evidence="1">
    <location>
        <begin position="248"/>
        <end position="261"/>
    </location>
</feature>
<protein>
    <submittedName>
        <fullName evidence="2">Uncharacterized protein</fullName>
    </submittedName>
</protein>
<evidence type="ECO:0000313" key="2">
    <source>
        <dbReference type="EMBL" id="KAG2496403.1"/>
    </source>
</evidence>
<feature type="compositionally biased region" description="Pro residues" evidence="1">
    <location>
        <begin position="281"/>
        <end position="290"/>
    </location>
</feature>
<dbReference type="Proteomes" id="UP000612055">
    <property type="component" value="Unassembled WGS sequence"/>
</dbReference>
<feature type="compositionally biased region" description="Low complexity" evidence="1">
    <location>
        <begin position="450"/>
        <end position="459"/>
    </location>
</feature>
<reference evidence="2" key="1">
    <citation type="journal article" date="2020" name="bioRxiv">
        <title>Comparative genomics of Chlamydomonas.</title>
        <authorList>
            <person name="Craig R.J."/>
            <person name="Hasan A.R."/>
            <person name="Ness R.W."/>
            <person name="Keightley P.D."/>
        </authorList>
    </citation>
    <scope>NUCLEOTIDE SEQUENCE</scope>
    <source>
        <strain evidence="2">CCAP 11/70</strain>
    </source>
</reference>
<dbReference type="OrthoDB" id="546260at2759"/>
<gene>
    <name evidence="2" type="ORF">HYH03_005630</name>
</gene>
<sequence>MGTQGGLLTRLLYSLRPAPKDRRPEPHCQANSGSGGSSACGAGPLARASSCSASGSALSGQGSSSNAGGAGSIGGLTCEALSGLKGTLPRSSPAAGIQTRPEPDVLLWRRFNLHSHLTELPPRLRSVALFKYQLVGRPSNDVSLGLEGWRSGALRRWALRFPVLTVIDAPGAAREGEGFLEWPLFDIFKIPLAGMGGWVDYLATLRRKDRWNVQQRVKSFASFEASGQLTCRRVLLGPAAFARPGKNPPSSASSASSSASPNLPTPHPELHSTGAEGSGDPPFPLPPAVAPPTPMRAEALLASMWALYEQTGRRNGFVEVDRAQFELLVRRAPGIQAVVVREGGEAGRLLAFGLLLPQRESLQVLYVGMQYDSPLVRQSNAYFQILLVGVLLAIVHNTAVRAHMAAAAAASGSLRGSSGGAPSDLAPAGSADGDATQRPRSPPSPHLLDAAASPTAGAAPDMVAGGEWPLGAPGQLLEFVDLGPGHRFVKEHLGAVGHPLSMYTRGIGPIAQATSRRLLKKHFAPKAYLKDP</sequence>
<comment type="caution">
    <text evidence="2">The sequence shown here is derived from an EMBL/GenBank/DDBJ whole genome shotgun (WGS) entry which is preliminary data.</text>
</comment>
<keyword evidence="3" id="KW-1185">Reference proteome</keyword>
<accession>A0A835Y7X2</accession>
<dbReference type="EMBL" id="JAEHOE010000019">
    <property type="protein sequence ID" value="KAG2496403.1"/>
    <property type="molecule type" value="Genomic_DNA"/>
</dbReference>
<evidence type="ECO:0000313" key="3">
    <source>
        <dbReference type="Proteomes" id="UP000612055"/>
    </source>
</evidence>
<feature type="region of interest" description="Disordered" evidence="1">
    <location>
        <begin position="15"/>
        <end position="39"/>
    </location>
</feature>